<evidence type="ECO:0000256" key="2">
    <source>
        <dbReference type="ARBA" id="ARBA00022598"/>
    </source>
</evidence>
<protein>
    <submittedName>
        <fullName evidence="6">AMP-binding protein</fullName>
    </submittedName>
</protein>
<evidence type="ECO:0000256" key="3">
    <source>
        <dbReference type="SAM" id="MobiDB-lite"/>
    </source>
</evidence>
<dbReference type="InterPro" id="IPR025110">
    <property type="entry name" value="AMP-bd_C"/>
</dbReference>
<feature type="domain" description="AMP-binding enzyme C-terminal" evidence="5">
    <location>
        <begin position="421"/>
        <end position="496"/>
    </location>
</feature>
<accession>A0ABM9MEW8</accession>
<dbReference type="InterPro" id="IPR042099">
    <property type="entry name" value="ANL_N_sf"/>
</dbReference>
<name>A0ABM9MEW8_9MYCO</name>
<feature type="compositionally biased region" description="Polar residues" evidence="3">
    <location>
        <begin position="510"/>
        <end position="529"/>
    </location>
</feature>
<dbReference type="RefSeq" id="WP_316510079.1">
    <property type="nucleotide sequence ID" value="NZ_OY726395.1"/>
</dbReference>
<keyword evidence="2" id="KW-0436">Ligase</keyword>
<dbReference type="Proteomes" id="UP001190466">
    <property type="component" value="Chromosome"/>
</dbReference>
<feature type="domain" description="AMP-dependent synthetase/ligase" evidence="4">
    <location>
        <begin position="9"/>
        <end position="370"/>
    </location>
</feature>
<evidence type="ECO:0000259" key="5">
    <source>
        <dbReference type="Pfam" id="PF13193"/>
    </source>
</evidence>
<reference evidence="6 7" key="1">
    <citation type="submission" date="2023-08" db="EMBL/GenBank/DDBJ databases">
        <authorList>
            <person name="Folkvardsen B D."/>
            <person name="Norman A."/>
        </authorList>
    </citation>
    <scope>NUCLEOTIDE SEQUENCE [LARGE SCALE GENOMIC DNA]</scope>
    <source>
        <strain evidence="6 7">Mu0050</strain>
    </source>
</reference>
<organism evidence="6 7">
    <name type="scientific">[Mycobacterium] wendilense</name>
    <dbReference type="NCBI Taxonomy" id="3064284"/>
    <lineage>
        <taxon>Bacteria</taxon>
        <taxon>Bacillati</taxon>
        <taxon>Actinomycetota</taxon>
        <taxon>Actinomycetes</taxon>
        <taxon>Mycobacteriales</taxon>
        <taxon>Mycobacteriaceae</taxon>
        <taxon>Mycolicibacter</taxon>
    </lineage>
</organism>
<evidence type="ECO:0000313" key="7">
    <source>
        <dbReference type="Proteomes" id="UP001190466"/>
    </source>
</evidence>
<keyword evidence="7" id="KW-1185">Reference proteome</keyword>
<proteinExistence type="inferred from homology"/>
<dbReference type="InterPro" id="IPR000873">
    <property type="entry name" value="AMP-dep_synth/lig_dom"/>
</dbReference>
<dbReference type="Gene3D" id="3.40.50.12780">
    <property type="entry name" value="N-terminal domain of ligase-like"/>
    <property type="match status" value="1"/>
</dbReference>
<evidence type="ECO:0000313" key="6">
    <source>
        <dbReference type="EMBL" id="CAJ1583533.1"/>
    </source>
</evidence>
<comment type="similarity">
    <text evidence="1">Belongs to the ATP-dependent AMP-binding enzyme family.</text>
</comment>
<evidence type="ECO:0000256" key="1">
    <source>
        <dbReference type="ARBA" id="ARBA00006432"/>
    </source>
</evidence>
<dbReference type="SUPFAM" id="SSF56801">
    <property type="entry name" value="Acetyl-CoA synthetase-like"/>
    <property type="match status" value="1"/>
</dbReference>
<dbReference type="Pfam" id="PF00501">
    <property type="entry name" value="AMP-binding"/>
    <property type="match status" value="1"/>
</dbReference>
<dbReference type="PANTHER" id="PTHR43201:SF5">
    <property type="entry name" value="MEDIUM-CHAIN ACYL-COA LIGASE ACSF2, MITOCHONDRIAL"/>
    <property type="match status" value="1"/>
</dbReference>
<dbReference type="PROSITE" id="PS00455">
    <property type="entry name" value="AMP_BINDING"/>
    <property type="match status" value="1"/>
</dbReference>
<dbReference type="PANTHER" id="PTHR43201">
    <property type="entry name" value="ACYL-COA SYNTHETASE"/>
    <property type="match status" value="1"/>
</dbReference>
<feature type="region of interest" description="Disordered" evidence="3">
    <location>
        <begin position="508"/>
        <end position="529"/>
    </location>
</feature>
<evidence type="ECO:0000259" key="4">
    <source>
        <dbReference type="Pfam" id="PF00501"/>
    </source>
</evidence>
<gene>
    <name evidence="6" type="ORF">MU0050_002669</name>
</gene>
<dbReference type="Pfam" id="PF13193">
    <property type="entry name" value="AMP-binding_C"/>
    <property type="match status" value="1"/>
</dbReference>
<sequence>MELATLIRQGAKRFHDRPILLCDQQVQTYGDCYERACRLAQALRGLGLKPGDRVATLVDNSPEALELIFGVALGGFVRASLYTHNTGEVNADLLVAIGASALIVQHRHHQAIAPYAERIPGLTHVLVCDGPADGTALGYDDVLDAAVPEDLRLDIPSDWPQTIRFSAGTTGRPKAVYHDVAGWTAVGAYTAKALPAFTPDDRYLAAGPLSHASLMPMPAFVSTGGSLALMRGFDAGAYLSQIAELQCTFSFGVPTMIHAAVTHPALATTDVSSLRCVAYGGSPITPETLRLARASFGDVLVQIYGQSEGAPLTVLTPEDHVAENGKWRGSAGRALAGTEVLIVDADGRELPPGEVGEIAARTPTAFAGVWGDEQATRDRFLPDGAVLTRDMGYLDEDGYLFLTGRKEDLIISGGYNIWPTELELVLAAHPGVAEAAVVGIPHDRWGETPLALIVPTPGAVLSGPELVDWTREKLGPVKKVGAVIFGDELPRSAMGKVLRTRVRELHDENPSGTWFSDPSNSQGTGMRTR</sequence>
<dbReference type="InterPro" id="IPR020845">
    <property type="entry name" value="AMP-binding_CS"/>
</dbReference>
<dbReference type="Gene3D" id="3.30.300.30">
    <property type="match status" value="1"/>
</dbReference>
<dbReference type="EMBL" id="OY726395">
    <property type="protein sequence ID" value="CAJ1583533.1"/>
    <property type="molecule type" value="Genomic_DNA"/>
</dbReference>
<dbReference type="InterPro" id="IPR045851">
    <property type="entry name" value="AMP-bd_C_sf"/>
</dbReference>